<dbReference type="Proteomes" id="UP000527143">
    <property type="component" value="Unassembled WGS sequence"/>
</dbReference>
<name>A0A840YJ99_9SPHN</name>
<gene>
    <name evidence="1" type="ORF">FHT02_000102</name>
</gene>
<dbReference type="EMBL" id="JACIJF010000001">
    <property type="protein sequence ID" value="MBB5708896.1"/>
    <property type="molecule type" value="Genomic_DNA"/>
</dbReference>
<dbReference type="AlphaFoldDB" id="A0A840YJ99"/>
<evidence type="ECO:0000313" key="2">
    <source>
        <dbReference type="Proteomes" id="UP000527143"/>
    </source>
</evidence>
<keyword evidence="2" id="KW-1185">Reference proteome</keyword>
<sequence>MLDNGGLRRPVTLGPVRVRLTGVVKGESDHNIASVNAPTVAEATAALHRTARVNGADAVVQVSSDHRRTALATGPLSVETLVEVQAWGVAVSEMHEMLDTQPAGGDHAPPTGRNA</sequence>
<comment type="caution">
    <text evidence="1">The sequence shown here is derived from an EMBL/GenBank/DDBJ whole genome shotgun (WGS) entry which is preliminary data.</text>
</comment>
<organism evidence="1 2">
    <name type="scientific">Sphingomonas xinjiangensis</name>
    <dbReference type="NCBI Taxonomy" id="643568"/>
    <lineage>
        <taxon>Bacteria</taxon>
        <taxon>Pseudomonadati</taxon>
        <taxon>Pseudomonadota</taxon>
        <taxon>Alphaproteobacteria</taxon>
        <taxon>Sphingomonadales</taxon>
        <taxon>Sphingomonadaceae</taxon>
        <taxon>Sphingomonas</taxon>
    </lineage>
</organism>
<dbReference type="RefSeq" id="WP_184083174.1">
    <property type="nucleotide sequence ID" value="NZ_JACIJF010000001.1"/>
</dbReference>
<evidence type="ECO:0000313" key="1">
    <source>
        <dbReference type="EMBL" id="MBB5708896.1"/>
    </source>
</evidence>
<accession>A0A840YJ99</accession>
<protein>
    <submittedName>
        <fullName evidence="1">Uncharacterized protein YbjQ (UPF0145 family)</fullName>
    </submittedName>
</protein>
<proteinExistence type="predicted"/>
<reference evidence="1 2" key="1">
    <citation type="submission" date="2020-08" db="EMBL/GenBank/DDBJ databases">
        <title>Genomic Encyclopedia of Type Strains, Phase IV (KMG-IV): sequencing the most valuable type-strain genomes for metagenomic binning, comparative biology and taxonomic classification.</title>
        <authorList>
            <person name="Goeker M."/>
        </authorList>
    </citation>
    <scope>NUCLEOTIDE SEQUENCE [LARGE SCALE GENOMIC DNA]</scope>
    <source>
        <strain evidence="1 2">DSM 26736</strain>
    </source>
</reference>